<sequence length="42" mass="4885">MRVAIKDKRTRASPTIDDLIARFEMSNLADGKSQNTVRWYND</sequence>
<gene>
    <name evidence="1" type="ORF">S01H1_75761</name>
</gene>
<dbReference type="EMBL" id="BARS01050792">
    <property type="protein sequence ID" value="GAG51456.1"/>
    <property type="molecule type" value="Genomic_DNA"/>
</dbReference>
<comment type="caution">
    <text evidence="1">The sequence shown here is derived from an EMBL/GenBank/DDBJ whole genome shotgun (WGS) entry which is preliminary data.</text>
</comment>
<organism evidence="1">
    <name type="scientific">marine sediment metagenome</name>
    <dbReference type="NCBI Taxonomy" id="412755"/>
    <lineage>
        <taxon>unclassified sequences</taxon>
        <taxon>metagenomes</taxon>
        <taxon>ecological metagenomes</taxon>
    </lineage>
</organism>
<dbReference type="AlphaFoldDB" id="X0ZTE5"/>
<reference evidence="1" key="1">
    <citation type="journal article" date="2014" name="Front. Microbiol.">
        <title>High frequency of phylogenetically diverse reductive dehalogenase-homologous genes in deep subseafloor sedimentary metagenomes.</title>
        <authorList>
            <person name="Kawai M."/>
            <person name="Futagami T."/>
            <person name="Toyoda A."/>
            <person name="Takaki Y."/>
            <person name="Nishi S."/>
            <person name="Hori S."/>
            <person name="Arai W."/>
            <person name="Tsubouchi T."/>
            <person name="Morono Y."/>
            <person name="Uchiyama I."/>
            <person name="Ito T."/>
            <person name="Fujiyama A."/>
            <person name="Inagaki F."/>
            <person name="Takami H."/>
        </authorList>
    </citation>
    <scope>NUCLEOTIDE SEQUENCE</scope>
    <source>
        <strain evidence="1">Expedition CK06-06</strain>
    </source>
</reference>
<evidence type="ECO:0000313" key="1">
    <source>
        <dbReference type="EMBL" id="GAG51456.1"/>
    </source>
</evidence>
<protein>
    <submittedName>
        <fullName evidence="1">Uncharacterized protein</fullName>
    </submittedName>
</protein>
<feature type="non-terminal residue" evidence="1">
    <location>
        <position position="42"/>
    </location>
</feature>
<proteinExistence type="predicted"/>
<accession>X0ZTE5</accession>
<name>X0ZTE5_9ZZZZ</name>